<dbReference type="EMBL" id="JAAXOM010000002">
    <property type="protein sequence ID" value="NKX87970.1"/>
    <property type="molecule type" value="Genomic_DNA"/>
</dbReference>
<evidence type="ECO:0000259" key="2">
    <source>
        <dbReference type="Pfam" id="PF13577"/>
    </source>
</evidence>
<feature type="chain" id="PRO_5039586724" evidence="1">
    <location>
        <begin position="22"/>
        <end position="175"/>
    </location>
</feature>
<dbReference type="PROSITE" id="PS51257">
    <property type="entry name" value="PROKAR_LIPOPROTEIN"/>
    <property type="match status" value="1"/>
</dbReference>
<sequence length="175" mass="18966">MTEIRYLLPILALPTALLATACTDSTDSTEQRLRELEDRNEIHALVDNLAAALEEGRFDAFATIYTPDVTAKSPGGEAAGLDKVIALAGRNHSDQQRSPHYISNVRIELAGDRAQVRANSLFAFVPSAPTPGRVAPEPFYAGGGTYRFDAVRTPDGWRFARVETAPLWTVGTLAP</sequence>
<dbReference type="Pfam" id="PF13577">
    <property type="entry name" value="SnoaL_4"/>
    <property type="match status" value="1"/>
</dbReference>
<comment type="caution">
    <text evidence="3">The sequence shown here is derived from an EMBL/GenBank/DDBJ whole genome shotgun (WGS) entry which is preliminary data.</text>
</comment>
<evidence type="ECO:0000313" key="3">
    <source>
        <dbReference type="EMBL" id="NKX87970.1"/>
    </source>
</evidence>
<keyword evidence="1" id="KW-0732">Signal</keyword>
<dbReference type="Gene3D" id="3.10.450.50">
    <property type="match status" value="1"/>
</dbReference>
<reference evidence="3 4" key="1">
    <citation type="submission" date="2020-04" db="EMBL/GenBank/DDBJ databases">
        <title>MicrobeNet Type strains.</title>
        <authorList>
            <person name="Nicholson A.C."/>
        </authorList>
    </citation>
    <scope>NUCLEOTIDE SEQUENCE [LARGE SCALE GENOMIC DNA]</scope>
    <source>
        <strain evidence="3 4">DSM 44960</strain>
    </source>
</reference>
<dbReference type="InterPro" id="IPR032710">
    <property type="entry name" value="NTF2-like_dom_sf"/>
</dbReference>
<accession>A0A846W5E6</accession>
<feature type="signal peptide" evidence="1">
    <location>
        <begin position="1"/>
        <end position="21"/>
    </location>
</feature>
<evidence type="ECO:0000256" key="1">
    <source>
        <dbReference type="SAM" id="SignalP"/>
    </source>
</evidence>
<dbReference type="InterPro" id="IPR037401">
    <property type="entry name" value="SnoaL-like"/>
</dbReference>
<keyword evidence="4" id="KW-1185">Reference proteome</keyword>
<name>A0A846W5E6_9NOCA</name>
<gene>
    <name evidence="3" type="ORF">HGA10_11670</name>
</gene>
<dbReference type="SUPFAM" id="SSF54427">
    <property type="entry name" value="NTF2-like"/>
    <property type="match status" value="1"/>
</dbReference>
<organism evidence="3 4">
    <name type="scientific">Nocardia coubleae</name>
    <dbReference type="NCBI Taxonomy" id="356147"/>
    <lineage>
        <taxon>Bacteria</taxon>
        <taxon>Bacillati</taxon>
        <taxon>Actinomycetota</taxon>
        <taxon>Actinomycetes</taxon>
        <taxon>Mycobacteriales</taxon>
        <taxon>Nocardiaceae</taxon>
        <taxon>Nocardia</taxon>
    </lineage>
</organism>
<proteinExistence type="predicted"/>
<feature type="domain" description="SnoaL-like" evidence="2">
    <location>
        <begin position="34"/>
        <end position="162"/>
    </location>
</feature>
<dbReference type="Proteomes" id="UP000572007">
    <property type="component" value="Unassembled WGS sequence"/>
</dbReference>
<protein>
    <submittedName>
        <fullName evidence="3">Nuclear transport factor 2 family protein</fullName>
    </submittedName>
</protein>
<dbReference type="RefSeq" id="WP_067641840.1">
    <property type="nucleotide sequence ID" value="NZ_JAAXOM010000002.1"/>
</dbReference>
<evidence type="ECO:0000313" key="4">
    <source>
        <dbReference type="Proteomes" id="UP000572007"/>
    </source>
</evidence>
<dbReference type="AlphaFoldDB" id="A0A846W5E6"/>